<dbReference type="InterPro" id="IPR029032">
    <property type="entry name" value="AhpD-like"/>
</dbReference>
<evidence type="ECO:0000313" key="1">
    <source>
        <dbReference type="EMBL" id="PWW35114.1"/>
    </source>
</evidence>
<dbReference type="Gene3D" id="1.20.1290.10">
    <property type="entry name" value="AhpD-like"/>
    <property type="match status" value="2"/>
</dbReference>
<sequence length="141" mass="15642">MPIISFSTHGKTPFQRLLGHQPSLMQHWNALGDALAGDSLLSARLKEEVRRTLAQRNGCMYCRAKGQPDPKPEEAAISMATGLAELFLQTGGNVDSAVFPVLREHFSDAQLSELCAWICFTIASQWFGAALRLEPENDERR</sequence>
<dbReference type="SUPFAM" id="SSF69118">
    <property type="entry name" value="AhpD-like"/>
    <property type="match status" value="1"/>
</dbReference>
<dbReference type="Proteomes" id="UP000247078">
    <property type="component" value="Unassembled WGS sequence"/>
</dbReference>
<dbReference type="AlphaFoldDB" id="A0A855XQ74"/>
<protein>
    <submittedName>
        <fullName evidence="1">Alkylhydroperoxidase family enzyme</fullName>
    </submittedName>
</protein>
<organism evidence="1 2">
    <name type="scientific">Paenibacillus pabuli</name>
    <dbReference type="NCBI Taxonomy" id="1472"/>
    <lineage>
        <taxon>Bacteria</taxon>
        <taxon>Bacillati</taxon>
        <taxon>Bacillota</taxon>
        <taxon>Bacilli</taxon>
        <taxon>Bacillales</taxon>
        <taxon>Paenibacillaceae</taxon>
        <taxon>Paenibacillus</taxon>
    </lineage>
</organism>
<keyword evidence="1" id="KW-0575">Peroxidase</keyword>
<comment type="caution">
    <text evidence="1">The sequence shown here is derived from an EMBL/GenBank/DDBJ whole genome shotgun (WGS) entry which is preliminary data.</text>
</comment>
<evidence type="ECO:0000313" key="2">
    <source>
        <dbReference type="Proteomes" id="UP000247078"/>
    </source>
</evidence>
<reference evidence="1 2" key="1">
    <citation type="submission" date="2018-05" db="EMBL/GenBank/DDBJ databases">
        <title>Freshwater and sediment microbial communities from various areas in North America, analyzing microbe dynamics in response to fracking.</title>
        <authorList>
            <person name="Lamendella R."/>
        </authorList>
    </citation>
    <scope>NUCLEOTIDE SEQUENCE [LARGE SCALE GENOMIC DNA]</scope>
    <source>
        <strain evidence="1 2">DB-3</strain>
    </source>
</reference>
<proteinExistence type="predicted"/>
<name>A0A855XQ74_9BACL</name>
<dbReference type="GO" id="GO:0004601">
    <property type="term" value="F:peroxidase activity"/>
    <property type="evidence" value="ECO:0007669"/>
    <property type="project" value="UniProtKB-KW"/>
</dbReference>
<accession>A0A855XQ74</accession>
<dbReference type="RefSeq" id="WP_090904670.1">
    <property type="nucleotide sequence ID" value="NZ_QGTZ01000013.1"/>
</dbReference>
<keyword evidence="1" id="KW-0560">Oxidoreductase</keyword>
<gene>
    <name evidence="1" type="ORF">DET56_113118</name>
</gene>
<dbReference type="EMBL" id="QGTZ01000013">
    <property type="protein sequence ID" value="PWW35114.1"/>
    <property type="molecule type" value="Genomic_DNA"/>
</dbReference>